<dbReference type="InterPro" id="IPR000182">
    <property type="entry name" value="GNAT_dom"/>
</dbReference>
<dbReference type="AlphaFoldDB" id="A0A520N0K6"/>
<dbReference type="InterPro" id="IPR016181">
    <property type="entry name" value="Acyl_CoA_acyltransferase"/>
</dbReference>
<dbReference type="GO" id="GO:0016747">
    <property type="term" value="F:acyltransferase activity, transferring groups other than amino-acyl groups"/>
    <property type="evidence" value="ECO:0007669"/>
    <property type="project" value="InterPro"/>
</dbReference>
<dbReference type="Pfam" id="PF00583">
    <property type="entry name" value="Acetyltransf_1"/>
    <property type="match status" value="1"/>
</dbReference>
<name>A0A520N0K6_9GAMM</name>
<dbReference type="Gene3D" id="3.40.630.30">
    <property type="match status" value="1"/>
</dbReference>
<sequence>MSLKLEAKIEKFPSKLEKDYLQSIYRLNQENTPEVGDLKSLKYLKTLIELSSNQYSIFYDKKIIGFIICFRENSKYNSPNYKFFKETEKKFLYIDRIVINKNFRRQGFGEDLYKLIGSITEYENIPLCCEVNVKPMNHISVNFHKRQGFKKVGSGHFKDHSVAYFKKII</sequence>
<gene>
    <name evidence="2" type="ORF">EVA95_01235</name>
</gene>
<evidence type="ECO:0000313" key="2">
    <source>
        <dbReference type="EMBL" id="RZO26975.1"/>
    </source>
</evidence>
<dbReference type="PROSITE" id="PS51186">
    <property type="entry name" value="GNAT"/>
    <property type="match status" value="1"/>
</dbReference>
<feature type="domain" description="N-acetyltransferase" evidence="1">
    <location>
        <begin position="7"/>
        <end position="169"/>
    </location>
</feature>
<dbReference type="Proteomes" id="UP000319384">
    <property type="component" value="Unassembled WGS sequence"/>
</dbReference>
<keyword evidence="2" id="KW-0808">Transferase</keyword>
<reference evidence="2 3" key="1">
    <citation type="submission" date="2019-02" db="EMBL/GenBank/DDBJ databases">
        <title>Prokaryotic population dynamics and viral predation in marine succession experiment using metagenomics: the confinement effect.</title>
        <authorList>
            <person name="Haro-Moreno J.M."/>
            <person name="Rodriguez-Valera F."/>
            <person name="Lopez-Perez M."/>
        </authorList>
    </citation>
    <scope>NUCLEOTIDE SEQUENCE [LARGE SCALE GENOMIC DNA]</scope>
    <source>
        <strain evidence="2">MED-G162</strain>
    </source>
</reference>
<comment type="caution">
    <text evidence="2">The sequence shown here is derived from an EMBL/GenBank/DDBJ whole genome shotgun (WGS) entry which is preliminary data.</text>
</comment>
<dbReference type="SUPFAM" id="SSF55729">
    <property type="entry name" value="Acyl-CoA N-acyltransferases (Nat)"/>
    <property type="match status" value="1"/>
</dbReference>
<organism evidence="2 3">
    <name type="scientific">SAR86 cluster bacterium</name>
    <dbReference type="NCBI Taxonomy" id="2030880"/>
    <lineage>
        <taxon>Bacteria</taxon>
        <taxon>Pseudomonadati</taxon>
        <taxon>Pseudomonadota</taxon>
        <taxon>Gammaproteobacteria</taxon>
        <taxon>SAR86 cluster</taxon>
    </lineage>
</organism>
<dbReference type="CDD" id="cd04301">
    <property type="entry name" value="NAT_SF"/>
    <property type="match status" value="1"/>
</dbReference>
<evidence type="ECO:0000259" key="1">
    <source>
        <dbReference type="PROSITE" id="PS51186"/>
    </source>
</evidence>
<proteinExistence type="predicted"/>
<protein>
    <submittedName>
        <fullName evidence="2">GNAT family N-acetyltransferase</fullName>
    </submittedName>
</protein>
<evidence type="ECO:0000313" key="3">
    <source>
        <dbReference type="Proteomes" id="UP000319384"/>
    </source>
</evidence>
<dbReference type="EMBL" id="SHBH01000006">
    <property type="protein sequence ID" value="RZO26975.1"/>
    <property type="molecule type" value="Genomic_DNA"/>
</dbReference>
<accession>A0A520N0K6</accession>